<feature type="compositionally biased region" description="Low complexity" evidence="1">
    <location>
        <begin position="160"/>
        <end position="170"/>
    </location>
</feature>
<feature type="compositionally biased region" description="Basic and acidic residues" evidence="1">
    <location>
        <begin position="518"/>
        <end position="529"/>
    </location>
</feature>
<feature type="compositionally biased region" description="Polar residues" evidence="1">
    <location>
        <begin position="353"/>
        <end position="368"/>
    </location>
</feature>
<feature type="region of interest" description="Disordered" evidence="1">
    <location>
        <begin position="160"/>
        <end position="193"/>
    </location>
</feature>
<dbReference type="Proteomes" id="UP001140502">
    <property type="component" value="Unassembled WGS sequence"/>
</dbReference>
<feature type="compositionally biased region" description="Basic and acidic residues" evidence="1">
    <location>
        <begin position="304"/>
        <end position="327"/>
    </location>
</feature>
<accession>A0A9W8W794</accession>
<evidence type="ECO:0000313" key="3">
    <source>
        <dbReference type="Proteomes" id="UP001140502"/>
    </source>
</evidence>
<dbReference type="OrthoDB" id="5065495at2759"/>
<evidence type="ECO:0000256" key="1">
    <source>
        <dbReference type="SAM" id="MobiDB-lite"/>
    </source>
</evidence>
<feature type="compositionally biased region" description="Basic and acidic residues" evidence="1">
    <location>
        <begin position="437"/>
        <end position="457"/>
    </location>
</feature>
<gene>
    <name evidence="2" type="ORF">N0V84_008889</name>
</gene>
<feature type="region of interest" description="Disordered" evidence="1">
    <location>
        <begin position="260"/>
        <end position="403"/>
    </location>
</feature>
<comment type="caution">
    <text evidence="2">The sequence shown here is derived from an EMBL/GenBank/DDBJ whole genome shotgun (WGS) entry which is preliminary data.</text>
</comment>
<feature type="region of interest" description="Disordered" evidence="1">
    <location>
        <begin position="418"/>
        <end position="529"/>
    </location>
</feature>
<proteinExistence type="predicted"/>
<sequence>MQLPEHARKARRSSRRCKMKLPSVADLLIDLGLAGENPAPDRALIREFDDTLKAFTDRFLSRKKLQRIALTQWSVQSNQDLFRQLATSFLHEDERGFYFWPNPPRPSNKKGYRFSTDRKKICDLLMLLAFRRNQNLMNNQRNRINPAYPVTLLPTTTATNAAQQQTAQQQPDSSETTDTQALRPSQILQDRGLSFDTPIDVDEPLDFDLNTFNYHHLSDDEAPRNPKYLRDPGFPSPELPFPPLVPRPATVEDEIDEYYLELPNRVPRERTHTVAPEETEAVPAQDPYDGPDSPEIAAPSINQGEKRPAEAELEDPARRTKSPRLEQDNAAVTTACSGDGDDDDNHQPHSPVDQVTDNSTSDGETRQAQLYDYVLPDGLSRIDGLPGSTSHQGSPELGEDSYMEALARRSAALGPLAKAPLALMSDEPAPEPDTEVEASRKQPEMDTLEDKPPDEPLKAQACLREGAPQDDVLTTQPETDDDIQNKSRSQPLHSEEPEQPAPVVKGKQQPETPQVEDTPTHEPARDATSKSDLTFAFTVYQTEMRPVVWNYSERDFFNGSLRDLVDALPMEDKGSLKGLCISLMGKRPDQYQVFLYNEVKYRNVRDIYLTTIKQEMQEAKLDGSRLDYEVIIRAIRSR</sequence>
<dbReference type="AlphaFoldDB" id="A0A9W8W794"/>
<evidence type="ECO:0000313" key="2">
    <source>
        <dbReference type="EMBL" id="KAJ4314426.1"/>
    </source>
</evidence>
<protein>
    <submittedName>
        <fullName evidence="2">Uncharacterized protein</fullName>
    </submittedName>
</protein>
<name>A0A9W8W794_9HYPO</name>
<feature type="region of interest" description="Disordered" evidence="1">
    <location>
        <begin position="216"/>
        <end position="242"/>
    </location>
</feature>
<feature type="compositionally biased region" description="Basic and acidic residues" evidence="1">
    <location>
        <begin position="216"/>
        <end position="230"/>
    </location>
</feature>
<keyword evidence="3" id="KW-1185">Reference proteome</keyword>
<feature type="compositionally biased region" description="Polar residues" evidence="1">
    <location>
        <begin position="171"/>
        <end position="188"/>
    </location>
</feature>
<reference evidence="2" key="1">
    <citation type="submission" date="2022-10" db="EMBL/GenBank/DDBJ databases">
        <title>Tapping the CABI collections for fungal endophytes: first genome assemblies for Collariella, Neodidymelliopsis, Ascochyta clinopodiicola, Didymella pomorum, Didymosphaeria variabile, Neocosmospora piperis and Neocucurbitaria cava.</title>
        <authorList>
            <person name="Hill R."/>
        </authorList>
    </citation>
    <scope>NUCLEOTIDE SEQUENCE</scope>
    <source>
        <strain evidence="2">IMI 366586</strain>
    </source>
</reference>
<dbReference type="EMBL" id="JAPEUR010000230">
    <property type="protein sequence ID" value="KAJ4314426.1"/>
    <property type="molecule type" value="Genomic_DNA"/>
</dbReference>
<organism evidence="2 3">
    <name type="scientific">Fusarium piperis</name>
    <dbReference type="NCBI Taxonomy" id="1435070"/>
    <lineage>
        <taxon>Eukaryota</taxon>
        <taxon>Fungi</taxon>
        <taxon>Dikarya</taxon>
        <taxon>Ascomycota</taxon>
        <taxon>Pezizomycotina</taxon>
        <taxon>Sordariomycetes</taxon>
        <taxon>Hypocreomycetidae</taxon>
        <taxon>Hypocreales</taxon>
        <taxon>Nectriaceae</taxon>
        <taxon>Fusarium</taxon>
        <taxon>Fusarium solani species complex</taxon>
    </lineage>
</organism>